<dbReference type="AlphaFoldDB" id="A0A508WTY3"/>
<accession>A0A508WTY3</accession>
<dbReference type="Proteomes" id="UP000507954">
    <property type="component" value="Unassembled WGS sequence"/>
</dbReference>
<gene>
    <name evidence="1" type="ORF">EMEDMD4_210005</name>
</gene>
<proteinExistence type="predicted"/>
<name>A0A508WTY3_9HYPH</name>
<dbReference type="EMBL" id="CABFNB010000086">
    <property type="protein sequence ID" value="VTZ60824.1"/>
    <property type="molecule type" value="Genomic_DNA"/>
</dbReference>
<evidence type="ECO:0000313" key="1">
    <source>
        <dbReference type="EMBL" id="VTZ60824.1"/>
    </source>
</evidence>
<reference evidence="1" key="1">
    <citation type="submission" date="2019-06" db="EMBL/GenBank/DDBJ databases">
        <authorList>
            <person name="Le Quere A."/>
            <person name="Colella S."/>
        </authorList>
    </citation>
    <scope>NUCLEOTIDE SEQUENCE</scope>
    <source>
        <strain evidence="1">EmedicaeMD41</strain>
    </source>
</reference>
<sequence length="93" mass="10215">MKYLPSPTFPAVCAVSFISRQLSFDPVSAYFRCATAILTQTVGGSWQIHGHHRTKAPGRAETYTAQIRIMREGVTVHTKIMQPLAADLPQSVA</sequence>
<organism evidence="1">
    <name type="scientific">Sinorhizobium medicae</name>
    <dbReference type="NCBI Taxonomy" id="110321"/>
    <lineage>
        <taxon>Bacteria</taxon>
        <taxon>Pseudomonadati</taxon>
        <taxon>Pseudomonadota</taxon>
        <taxon>Alphaproteobacteria</taxon>
        <taxon>Hyphomicrobiales</taxon>
        <taxon>Rhizobiaceae</taxon>
        <taxon>Sinorhizobium/Ensifer group</taxon>
        <taxon>Sinorhizobium</taxon>
    </lineage>
</organism>
<protein>
    <submittedName>
        <fullName evidence="1">Uncharacterized protein</fullName>
    </submittedName>
</protein>